<protein>
    <recommendedName>
        <fullName evidence="2">Ubiquitin-like domain-containing protein</fullName>
    </recommendedName>
</protein>
<proteinExistence type="predicted"/>
<organism evidence="3 4">
    <name type="scientific">Vitrella brassicaformis (strain CCMP3155)</name>
    <dbReference type="NCBI Taxonomy" id="1169540"/>
    <lineage>
        <taxon>Eukaryota</taxon>
        <taxon>Sar</taxon>
        <taxon>Alveolata</taxon>
        <taxon>Colpodellida</taxon>
        <taxon>Vitrellaceae</taxon>
        <taxon>Vitrella</taxon>
    </lineage>
</organism>
<evidence type="ECO:0000256" key="1">
    <source>
        <dbReference type="SAM" id="MobiDB-lite"/>
    </source>
</evidence>
<dbReference type="Proteomes" id="UP000041254">
    <property type="component" value="Unassembled WGS sequence"/>
</dbReference>
<evidence type="ECO:0000313" key="3">
    <source>
        <dbReference type="EMBL" id="CEM09863.1"/>
    </source>
</evidence>
<gene>
    <name evidence="3" type="ORF">Vbra_14820</name>
</gene>
<dbReference type="InterPro" id="IPR000626">
    <property type="entry name" value="Ubiquitin-like_dom"/>
</dbReference>
<evidence type="ECO:0000259" key="2">
    <source>
        <dbReference type="PROSITE" id="PS50053"/>
    </source>
</evidence>
<dbReference type="InParanoid" id="A0A0G4FB41"/>
<dbReference type="OrthoDB" id="428577at2759"/>
<reference evidence="3 4" key="1">
    <citation type="submission" date="2014-11" db="EMBL/GenBank/DDBJ databases">
        <authorList>
            <person name="Zhu J."/>
            <person name="Qi W."/>
            <person name="Song R."/>
        </authorList>
    </citation>
    <scope>NUCLEOTIDE SEQUENCE [LARGE SCALE GENOMIC DNA]</scope>
</reference>
<dbReference type="PhylomeDB" id="A0A0G4FB41"/>
<dbReference type="VEuPathDB" id="CryptoDB:Vbra_14820"/>
<dbReference type="AlphaFoldDB" id="A0A0G4FB41"/>
<dbReference type="Gene3D" id="3.10.20.90">
    <property type="entry name" value="Phosphatidylinositol 3-kinase Catalytic Subunit, Chain A, domain 1"/>
    <property type="match status" value="1"/>
</dbReference>
<dbReference type="SMART" id="SM00213">
    <property type="entry name" value="UBQ"/>
    <property type="match status" value="1"/>
</dbReference>
<dbReference type="Pfam" id="PF00240">
    <property type="entry name" value="ubiquitin"/>
    <property type="match status" value="1"/>
</dbReference>
<dbReference type="InterPro" id="IPR029071">
    <property type="entry name" value="Ubiquitin-like_domsf"/>
</dbReference>
<dbReference type="PANTHER" id="PTHR10666">
    <property type="entry name" value="UBIQUITIN"/>
    <property type="match status" value="1"/>
</dbReference>
<dbReference type="PROSITE" id="PS50053">
    <property type="entry name" value="UBIQUITIN_2"/>
    <property type="match status" value="1"/>
</dbReference>
<feature type="region of interest" description="Disordered" evidence="1">
    <location>
        <begin position="16"/>
        <end position="36"/>
    </location>
</feature>
<sequence>MSSTSASAAAAGSVFYSSGSSSIGTQGDEQSKSSDPVARLVKLHHQVGNGDLSDHSSNTVASQTEMVAQGPGSRFANKAVTDETTKATKTQKKVDAMGLLRQLYALPEALMHGTLLPLMDQQHLHTALAKVSSALCCTSPAVGSAVAAALIPQIDSIIERDGLTGVIGYTQIRWHLQRQPGRAMDVCRPFRLIRLHYVVVTGGDWRGNVPLLRLAKSCGQIQSLPIQLTKHDLHRVGSKAVIDSRPPSIRQYSLFSHRLGEGMRLTRNANGREMLGGYEVTVHTDQTVPRRYRNRFDAADPPCRYNGLELSSFRGLVIRRLTEWSLRCVSYQNWHLPSAECRDIGALVDQQSPLWDGCRTIDYSTIGGSYRLVILCGEEEGDKRRTSRWPRVGIARNKMGDAITLLPQVNEAINTGVFACSATERRPTFQIFYRSIPGRTGVLDVHPSDTIRTVKAKIQAKEGIRISWQRLNYGGKPLEDGRTLSDYNIQKESTLFLL</sequence>
<name>A0A0G4FB41_VITBC</name>
<feature type="domain" description="Ubiquitin-like" evidence="2">
    <location>
        <begin position="429"/>
        <end position="498"/>
    </location>
</feature>
<dbReference type="STRING" id="1169540.A0A0G4FB41"/>
<dbReference type="SUPFAM" id="SSF54236">
    <property type="entry name" value="Ubiquitin-like"/>
    <property type="match status" value="1"/>
</dbReference>
<evidence type="ECO:0000313" key="4">
    <source>
        <dbReference type="Proteomes" id="UP000041254"/>
    </source>
</evidence>
<accession>A0A0G4FB41</accession>
<dbReference type="PRINTS" id="PR00348">
    <property type="entry name" value="UBIQUITIN"/>
</dbReference>
<dbReference type="InterPro" id="IPR050158">
    <property type="entry name" value="Ubiquitin_ubiquitin-like"/>
</dbReference>
<dbReference type="InterPro" id="IPR019956">
    <property type="entry name" value="Ubiquitin_dom"/>
</dbReference>
<keyword evidence="4" id="KW-1185">Reference proteome</keyword>
<dbReference type="EMBL" id="CDMY01000396">
    <property type="protein sequence ID" value="CEM09863.1"/>
    <property type="molecule type" value="Genomic_DNA"/>
</dbReference>